<reference evidence="1" key="2">
    <citation type="submission" date="2025-08" db="UniProtKB">
        <authorList>
            <consortium name="Ensembl"/>
        </authorList>
    </citation>
    <scope>IDENTIFICATION</scope>
</reference>
<evidence type="ECO:0000313" key="2">
    <source>
        <dbReference type="Proteomes" id="UP000694412"/>
    </source>
</evidence>
<proteinExistence type="predicted"/>
<reference evidence="1" key="1">
    <citation type="submission" date="2015-11" db="EMBL/GenBank/DDBJ databases">
        <authorList>
            <consortium name="International Coturnix japonica Genome Analysis Consortium"/>
            <person name="Warren W."/>
            <person name="Burt D.W."/>
            <person name="Antin P.B."/>
            <person name="Lanford R."/>
            <person name="Gros J."/>
            <person name="Wilson R.K."/>
        </authorList>
    </citation>
    <scope>NUCLEOTIDE SEQUENCE [LARGE SCALE GENOMIC DNA]</scope>
</reference>
<dbReference type="Ensembl" id="ENSCJPT00005014985.1">
    <property type="protein sequence ID" value="ENSCJPP00005010071.1"/>
    <property type="gene ID" value="ENSCJPG00005008815.1"/>
</dbReference>
<protein>
    <submittedName>
        <fullName evidence="1">Uncharacterized protein</fullName>
    </submittedName>
</protein>
<evidence type="ECO:0000313" key="1">
    <source>
        <dbReference type="Ensembl" id="ENSCJPP00005010071.1"/>
    </source>
</evidence>
<name>A0A8C2TDX7_COTJA</name>
<accession>A0A8C2TDX7</accession>
<reference evidence="1" key="3">
    <citation type="submission" date="2025-09" db="UniProtKB">
        <authorList>
            <consortium name="Ensembl"/>
        </authorList>
    </citation>
    <scope>IDENTIFICATION</scope>
</reference>
<dbReference type="AlphaFoldDB" id="A0A8C2TDX7"/>
<sequence length="75" mass="8569">MNVEHEISLLVEEIRRLGTKSKHCNVSDHVDIVMLFHHPMNLANLTKGLRYCITCMFNMGLHAIPSHPSFKVILS</sequence>
<dbReference type="Proteomes" id="UP000694412">
    <property type="component" value="Chromosome 3"/>
</dbReference>
<keyword evidence="2" id="KW-1185">Reference proteome</keyword>
<organism evidence="1 2">
    <name type="scientific">Coturnix japonica</name>
    <name type="common">Japanese quail</name>
    <name type="synonym">Coturnix coturnix japonica</name>
    <dbReference type="NCBI Taxonomy" id="93934"/>
    <lineage>
        <taxon>Eukaryota</taxon>
        <taxon>Metazoa</taxon>
        <taxon>Chordata</taxon>
        <taxon>Craniata</taxon>
        <taxon>Vertebrata</taxon>
        <taxon>Euteleostomi</taxon>
        <taxon>Archelosauria</taxon>
        <taxon>Archosauria</taxon>
        <taxon>Dinosauria</taxon>
        <taxon>Saurischia</taxon>
        <taxon>Theropoda</taxon>
        <taxon>Coelurosauria</taxon>
        <taxon>Aves</taxon>
        <taxon>Neognathae</taxon>
        <taxon>Galloanserae</taxon>
        <taxon>Galliformes</taxon>
        <taxon>Phasianidae</taxon>
        <taxon>Perdicinae</taxon>
        <taxon>Coturnix</taxon>
    </lineage>
</organism>